<evidence type="ECO:0000256" key="1">
    <source>
        <dbReference type="SAM" id="SignalP"/>
    </source>
</evidence>
<accession>A0A8X7MXP7</accession>
<feature type="signal peptide" evidence="1">
    <location>
        <begin position="1"/>
        <end position="28"/>
    </location>
</feature>
<dbReference type="EMBL" id="LWDE02000123">
    <property type="protein sequence ID" value="KAE8252945.1"/>
    <property type="molecule type" value="Genomic_DNA"/>
</dbReference>
<evidence type="ECO:0000313" key="3">
    <source>
        <dbReference type="Proteomes" id="UP000077684"/>
    </source>
</evidence>
<reference evidence="2" key="1">
    <citation type="submission" date="2016-04" db="EMBL/GenBank/DDBJ databases">
        <authorList>
            <person name="Nguyen H.D."/>
            <person name="Samba Siva P."/>
            <person name="Cullis J."/>
            <person name="Levesque C.A."/>
            <person name="Hambleton S."/>
        </authorList>
    </citation>
    <scope>NUCLEOTIDE SEQUENCE</scope>
    <source>
        <strain evidence="2">DAOMC 236426</strain>
    </source>
</reference>
<feature type="chain" id="PRO_5036481713" evidence="1">
    <location>
        <begin position="29"/>
        <end position="136"/>
    </location>
</feature>
<reference evidence="2" key="2">
    <citation type="journal article" date="2019" name="IMA Fungus">
        <title>Genome sequencing and comparison of five Tilletia species to identify candidate genes for the detection of regulated species infecting wheat.</title>
        <authorList>
            <person name="Nguyen H.D.T."/>
            <person name="Sultana T."/>
            <person name="Kesanakurti P."/>
            <person name="Hambleton S."/>
        </authorList>
    </citation>
    <scope>NUCLEOTIDE SEQUENCE</scope>
    <source>
        <strain evidence="2">DAOMC 236426</strain>
    </source>
</reference>
<gene>
    <name evidence="2" type="ORF">A4X06_0g1818</name>
</gene>
<keyword evidence="3" id="KW-1185">Reference proteome</keyword>
<sequence>MQIRRFSHLSFFLPVVLIGSIALAMVAGAPAPASADLEQHTAESFLKRTPPKLPNLEGMSLKGLQELLVSKDELYETHLKAMRNLELLGGTVEERKVAIDILRKDAVQVKAEIDAISNAINTELKSWGDVLHLGSR</sequence>
<dbReference type="Proteomes" id="UP000077684">
    <property type="component" value="Unassembled WGS sequence"/>
</dbReference>
<proteinExistence type="predicted"/>
<name>A0A8X7MXP7_9BASI</name>
<protein>
    <submittedName>
        <fullName evidence="2">Uncharacterized protein</fullName>
    </submittedName>
</protein>
<dbReference type="AlphaFoldDB" id="A0A8X7MXP7"/>
<keyword evidence="1" id="KW-0732">Signal</keyword>
<comment type="caution">
    <text evidence="2">The sequence shown here is derived from an EMBL/GenBank/DDBJ whole genome shotgun (WGS) entry which is preliminary data.</text>
</comment>
<organism evidence="2 3">
    <name type="scientific">Tilletia controversa</name>
    <name type="common">dwarf bunt fungus</name>
    <dbReference type="NCBI Taxonomy" id="13291"/>
    <lineage>
        <taxon>Eukaryota</taxon>
        <taxon>Fungi</taxon>
        <taxon>Dikarya</taxon>
        <taxon>Basidiomycota</taxon>
        <taxon>Ustilaginomycotina</taxon>
        <taxon>Exobasidiomycetes</taxon>
        <taxon>Tilletiales</taxon>
        <taxon>Tilletiaceae</taxon>
        <taxon>Tilletia</taxon>
    </lineage>
</organism>
<evidence type="ECO:0000313" key="2">
    <source>
        <dbReference type="EMBL" id="KAE8252945.1"/>
    </source>
</evidence>